<reference evidence="3" key="1">
    <citation type="submission" date="2023-04" db="EMBL/GenBank/DDBJ databases">
        <title>Genomic characterization of faba bean (Vicia faba) microsymbionts in Mexican soils.</title>
        <authorList>
            <person name="Rivera Orduna F.N."/>
            <person name="Guevara-Luna J."/>
            <person name="Yan J."/>
            <person name="Arroyo-Herrera I."/>
            <person name="Li Y."/>
            <person name="Vasquez-Murrieta M.S."/>
            <person name="Wang E.T."/>
        </authorList>
    </citation>
    <scope>NUCLEOTIDE SEQUENCE</scope>
    <source>
        <strain evidence="3">CH26</strain>
    </source>
</reference>
<dbReference type="Pfam" id="PF04023">
    <property type="entry name" value="FeoA"/>
    <property type="match status" value="1"/>
</dbReference>
<evidence type="ECO:0000313" key="3">
    <source>
        <dbReference type="EMBL" id="MDR9778382.1"/>
    </source>
</evidence>
<dbReference type="Proteomes" id="UP001268610">
    <property type="component" value="Unassembled WGS sequence"/>
</dbReference>
<dbReference type="InterPro" id="IPR052713">
    <property type="entry name" value="FeoA"/>
</dbReference>
<keyword evidence="1" id="KW-0408">Iron</keyword>
<evidence type="ECO:0000256" key="1">
    <source>
        <dbReference type="ARBA" id="ARBA00023004"/>
    </source>
</evidence>
<accession>A0AAJ2LP25</accession>
<organism evidence="3 4">
    <name type="scientific">Rhizobium hidalgonense</name>
    <dbReference type="NCBI Taxonomy" id="1538159"/>
    <lineage>
        <taxon>Bacteria</taxon>
        <taxon>Pseudomonadati</taxon>
        <taxon>Pseudomonadota</taxon>
        <taxon>Alphaproteobacteria</taxon>
        <taxon>Hyphomicrobiales</taxon>
        <taxon>Rhizobiaceae</taxon>
        <taxon>Rhizobium/Agrobacterium group</taxon>
        <taxon>Rhizobium</taxon>
    </lineage>
</organism>
<evidence type="ECO:0000259" key="2">
    <source>
        <dbReference type="SMART" id="SM00899"/>
    </source>
</evidence>
<dbReference type="InterPro" id="IPR008988">
    <property type="entry name" value="Transcriptional_repressor_C"/>
</dbReference>
<dbReference type="AlphaFoldDB" id="A0AAJ2LP25"/>
<feature type="domain" description="Ferrous iron transporter FeoA-like" evidence="2">
    <location>
        <begin position="1"/>
        <end position="91"/>
    </location>
</feature>
<evidence type="ECO:0000313" key="4">
    <source>
        <dbReference type="Proteomes" id="UP001268610"/>
    </source>
</evidence>
<proteinExistence type="predicted"/>
<name>A0AAJ2LP25_9HYPH</name>
<dbReference type="EMBL" id="JAVLSF010000756">
    <property type="protein sequence ID" value="MDR9778382.1"/>
    <property type="molecule type" value="Genomic_DNA"/>
</dbReference>
<comment type="caution">
    <text evidence="3">The sequence shown here is derived from an EMBL/GenBank/DDBJ whole genome shotgun (WGS) entry which is preliminary data.</text>
</comment>
<protein>
    <submittedName>
        <fullName evidence="3">FeoA domain-containing protein</fullName>
    </submittedName>
</protein>
<dbReference type="GO" id="GO:0046914">
    <property type="term" value="F:transition metal ion binding"/>
    <property type="evidence" value="ECO:0007669"/>
    <property type="project" value="InterPro"/>
</dbReference>
<gene>
    <name evidence="3" type="ORF">RJJ65_38230</name>
</gene>
<dbReference type="InterPro" id="IPR038157">
    <property type="entry name" value="FeoA_core_dom"/>
</dbReference>
<dbReference type="SUPFAM" id="SSF50037">
    <property type="entry name" value="C-terminal domain of transcriptional repressors"/>
    <property type="match status" value="1"/>
</dbReference>
<dbReference type="PANTHER" id="PTHR42954:SF2">
    <property type="entry name" value="FE(2+) TRANSPORT PROTEIN A"/>
    <property type="match status" value="1"/>
</dbReference>
<dbReference type="SMART" id="SM00899">
    <property type="entry name" value="FeoA"/>
    <property type="match status" value="1"/>
</dbReference>
<dbReference type="PANTHER" id="PTHR42954">
    <property type="entry name" value="FE(2+) TRANSPORT PROTEIN A"/>
    <property type="match status" value="1"/>
</dbReference>
<dbReference type="RefSeq" id="WP_310866452.1">
    <property type="nucleotide sequence ID" value="NZ_JAVLSF010000756.1"/>
</dbReference>
<dbReference type="InterPro" id="IPR007167">
    <property type="entry name" value="Fe-transptr_FeoA-like"/>
</dbReference>
<sequence length="94" mass="10243">MQLSELKRYQLATITAVTPSTATKSDAATLNTDAAKFDAISTRLMTLGFVPGELVKILATGLFGRDPLLVQVGFTRFALRRTEAERIQVEALKS</sequence>
<dbReference type="Gene3D" id="2.30.30.90">
    <property type="match status" value="1"/>
</dbReference>